<dbReference type="Proteomes" id="UP000655044">
    <property type="component" value="Unassembled WGS sequence"/>
</dbReference>
<dbReference type="InterPro" id="IPR000587">
    <property type="entry name" value="Creatinase_N"/>
</dbReference>
<evidence type="ECO:0000259" key="3">
    <source>
        <dbReference type="Pfam" id="PF00557"/>
    </source>
</evidence>
<evidence type="ECO:0000259" key="4">
    <source>
        <dbReference type="Pfam" id="PF01321"/>
    </source>
</evidence>
<keyword evidence="2" id="KW-0378">Hydrolase</keyword>
<dbReference type="Gene3D" id="3.40.350.10">
    <property type="entry name" value="Creatinase/prolidase N-terminal domain"/>
    <property type="match status" value="1"/>
</dbReference>
<proteinExistence type="predicted"/>
<evidence type="ECO:0000256" key="1">
    <source>
        <dbReference type="ARBA" id="ARBA00022723"/>
    </source>
</evidence>
<accession>A0A8J3RY07</accession>
<dbReference type="OrthoDB" id="9806388at2"/>
<protein>
    <submittedName>
        <fullName evidence="5">X-Pro dipeptidase</fullName>
    </submittedName>
</protein>
<dbReference type="InterPro" id="IPR001714">
    <property type="entry name" value="Pept_M24_MAP"/>
</dbReference>
<keyword evidence="6" id="KW-1185">Reference proteome</keyword>
<dbReference type="PROSITE" id="PS00491">
    <property type="entry name" value="PROLINE_PEPTIDASE"/>
    <property type="match status" value="1"/>
</dbReference>
<gene>
    <name evidence="5" type="ORF">Pro02_11130</name>
</gene>
<dbReference type="PANTHER" id="PTHR46112">
    <property type="entry name" value="AMINOPEPTIDASE"/>
    <property type="match status" value="1"/>
</dbReference>
<dbReference type="RefSeq" id="WP_068922684.1">
    <property type="nucleotide sequence ID" value="NZ_BMQP01000004.1"/>
</dbReference>
<feature type="domain" description="Peptidase M24" evidence="3">
    <location>
        <begin position="142"/>
        <end position="349"/>
    </location>
</feature>
<dbReference type="GO" id="GO:0004177">
    <property type="term" value="F:aminopeptidase activity"/>
    <property type="evidence" value="ECO:0007669"/>
    <property type="project" value="UniProtKB-ARBA"/>
</dbReference>
<dbReference type="PRINTS" id="PR00599">
    <property type="entry name" value="MAPEPTIDASE"/>
</dbReference>
<dbReference type="Pfam" id="PF00557">
    <property type="entry name" value="Peptidase_M24"/>
    <property type="match status" value="1"/>
</dbReference>
<dbReference type="AlphaFoldDB" id="A0A8J3RY07"/>
<comment type="caution">
    <text evidence="5">The sequence shown here is derived from an EMBL/GenBank/DDBJ whole genome shotgun (WGS) entry which is preliminary data.</text>
</comment>
<dbReference type="Pfam" id="PF01321">
    <property type="entry name" value="Creatinase_N"/>
    <property type="match status" value="1"/>
</dbReference>
<dbReference type="PANTHER" id="PTHR46112:SF8">
    <property type="entry name" value="CYTOPLASMIC PEPTIDASE PEPQ-RELATED"/>
    <property type="match status" value="1"/>
</dbReference>
<dbReference type="InterPro" id="IPR001131">
    <property type="entry name" value="Peptidase_M24B_aminopep-P_CS"/>
</dbReference>
<reference evidence="5" key="1">
    <citation type="submission" date="2021-01" db="EMBL/GenBank/DDBJ databases">
        <title>Whole genome shotgun sequence of Planobispora rosea NBRC 15558.</title>
        <authorList>
            <person name="Komaki H."/>
            <person name="Tamura T."/>
        </authorList>
    </citation>
    <scope>NUCLEOTIDE SEQUENCE</scope>
    <source>
        <strain evidence="5">NBRC 15558</strain>
    </source>
</reference>
<dbReference type="SUPFAM" id="SSF55920">
    <property type="entry name" value="Creatinase/aminopeptidase"/>
    <property type="match status" value="1"/>
</dbReference>
<dbReference type="InterPro" id="IPR050659">
    <property type="entry name" value="Peptidase_M24B"/>
</dbReference>
<dbReference type="Gene3D" id="3.90.230.10">
    <property type="entry name" value="Creatinase/methionine aminopeptidase superfamily"/>
    <property type="match status" value="1"/>
</dbReference>
<dbReference type="InterPro" id="IPR036005">
    <property type="entry name" value="Creatinase/aminopeptidase-like"/>
</dbReference>
<name>A0A8J3RY07_PLARO</name>
<dbReference type="CDD" id="cd01092">
    <property type="entry name" value="APP-like"/>
    <property type="match status" value="1"/>
</dbReference>
<evidence type="ECO:0000313" key="6">
    <source>
        <dbReference type="Proteomes" id="UP000655044"/>
    </source>
</evidence>
<dbReference type="InterPro" id="IPR029149">
    <property type="entry name" value="Creatin/AminoP/Spt16_N"/>
</dbReference>
<feature type="domain" description="Creatinase N-terminal" evidence="4">
    <location>
        <begin position="16"/>
        <end position="135"/>
    </location>
</feature>
<dbReference type="InterPro" id="IPR000994">
    <property type="entry name" value="Pept_M24"/>
</dbReference>
<dbReference type="GO" id="GO:0046872">
    <property type="term" value="F:metal ion binding"/>
    <property type="evidence" value="ECO:0007669"/>
    <property type="project" value="UniProtKB-KW"/>
</dbReference>
<keyword evidence="1" id="KW-0479">Metal-binding</keyword>
<dbReference type="EMBL" id="BOOI01000009">
    <property type="protein sequence ID" value="GIH82705.1"/>
    <property type="molecule type" value="Genomic_DNA"/>
</dbReference>
<organism evidence="5 6">
    <name type="scientific">Planobispora rosea</name>
    <dbReference type="NCBI Taxonomy" id="35762"/>
    <lineage>
        <taxon>Bacteria</taxon>
        <taxon>Bacillati</taxon>
        <taxon>Actinomycetota</taxon>
        <taxon>Actinomycetes</taxon>
        <taxon>Streptosporangiales</taxon>
        <taxon>Streptosporangiaceae</taxon>
        <taxon>Planobispora</taxon>
    </lineage>
</organism>
<dbReference type="SUPFAM" id="SSF53092">
    <property type="entry name" value="Creatinase/prolidase N-terminal domain"/>
    <property type="match status" value="1"/>
</dbReference>
<evidence type="ECO:0000256" key="2">
    <source>
        <dbReference type="ARBA" id="ARBA00022801"/>
    </source>
</evidence>
<dbReference type="GO" id="GO:0008235">
    <property type="term" value="F:metalloexopeptidase activity"/>
    <property type="evidence" value="ECO:0007669"/>
    <property type="project" value="UniProtKB-ARBA"/>
</dbReference>
<evidence type="ECO:0000313" key="5">
    <source>
        <dbReference type="EMBL" id="GIH82705.1"/>
    </source>
</evidence>
<sequence>MTSTPSGTRSGTHAGRRERLAALLPAHEADAILVTRAVNVRYLTGLVSSNAAVLVTAGGEAALATDSRYAETARALCGDIEVVEQRDVAGALVTRASRVAVEAHQMPVADYFRLGEESGADLIRLTGLVESVRRIKDEAEIELIRTACALTDQAFADVLPALRPGVTEREVARALEARMTELGADKPAFATIVASGPNGSVPHHMPTTRPLERGDLVTMDFGALYEGYHADMTRTVAIGEPDAWQRELYELVRAAQRAGRHAVRPGTATCEVDSAARDVIAAAGYGEQFSHGLGHGVGLEIHEEPFLSPATPEPGREHGRLDDRVPVTVEPGVYLPGRGGVRIEDTLVTRQDGPELLTRTTKELLVL</sequence>